<gene>
    <name evidence="1" type="ORF">PAPOLLO_LOCUS20345</name>
</gene>
<reference evidence="1" key="1">
    <citation type="submission" date="2021-04" db="EMBL/GenBank/DDBJ databases">
        <authorList>
            <person name="Tunstrom K."/>
        </authorList>
    </citation>
    <scope>NUCLEOTIDE SEQUENCE</scope>
</reference>
<comment type="caution">
    <text evidence="1">The sequence shown here is derived from an EMBL/GenBank/DDBJ whole genome shotgun (WGS) entry which is preliminary data.</text>
</comment>
<dbReference type="EMBL" id="CAJQZP010001271">
    <property type="protein sequence ID" value="CAG5034576.1"/>
    <property type="molecule type" value="Genomic_DNA"/>
</dbReference>
<evidence type="ECO:0000313" key="1">
    <source>
        <dbReference type="EMBL" id="CAG5034576.1"/>
    </source>
</evidence>
<dbReference type="AlphaFoldDB" id="A0A8S3XMT2"/>
<dbReference type="Proteomes" id="UP000691718">
    <property type="component" value="Unassembled WGS sequence"/>
</dbReference>
<proteinExistence type="predicted"/>
<accession>A0A8S3XMT2</accession>
<dbReference type="OrthoDB" id="9802488at2759"/>
<organism evidence="1 2">
    <name type="scientific">Parnassius apollo</name>
    <name type="common">Apollo butterfly</name>
    <name type="synonym">Papilio apollo</name>
    <dbReference type="NCBI Taxonomy" id="110799"/>
    <lineage>
        <taxon>Eukaryota</taxon>
        <taxon>Metazoa</taxon>
        <taxon>Ecdysozoa</taxon>
        <taxon>Arthropoda</taxon>
        <taxon>Hexapoda</taxon>
        <taxon>Insecta</taxon>
        <taxon>Pterygota</taxon>
        <taxon>Neoptera</taxon>
        <taxon>Endopterygota</taxon>
        <taxon>Lepidoptera</taxon>
        <taxon>Glossata</taxon>
        <taxon>Ditrysia</taxon>
        <taxon>Papilionoidea</taxon>
        <taxon>Papilionidae</taxon>
        <taxon>Parnassiinae</taxon>
        <taxon>Parnassini</taxon>
        <taxon>Parnassius</taxon>
        <taxon>Parnassius</taxon>
    </lineage>
</organism>
<protein>
    <submittedName>
        <fullName evidence="1">(apollo) hypothetical protein</fullName>
    </submittedName>
</protein>
<dbReference type="PANTHER" id="PTHR19446">
    <property type="entry name" value="REVERSE TRANSCRIPTASES"/>
    <property type="match status" value="1"/>
</dbReference>
<keyword evidence="2" id="KW-1185">Reference proteome</keyword>
<sequence length="238" mass="27385">MREARRCFKSKLKWCQDNEYQIKMDILATHHKEKDFKSFWKQTKKLETASCLPASIDGKSEPHHIAEVFRKHFKVESPLGPVQRVFDIEEKSCSESARFTAKEVANVINNMTRGKSPGHDDLSIEHLQYAGVHLPRVLTMLYNACIGHEYLPQELMKTIVVPVLKNKTGDATDKNNYRPISLATVIAKVLDGLLDRRISKHIQVHEAQFGFIPELSTKTAILRLKHTVQYYFTRKTPV</sequence>
<evidence type="ECO:0000313" key="2">
    <source>
        <dbReference type="Proteomes" id="UP000691718"/>
    </source>
</evidence>
<name>A0A8S3XMT2_PARAO</name>